<dbReference type="InterPro" id="IPR010451">
    <property type="entry name" value="Acetoacetate_decarboxylase"/>
</dbReference>
<dbReference type="Pfam" id="PF06314">
    <property type="entry name" value="ADC"/>
    <property type="match status" value="1"/>
</dbReference>
<dbReference type="PANTHER" id="PTHR40518">
    <property type="entry name" value="ACETOACETATE DECARBOXYLASE"/>
    <property type="match status" value="1"/>
</dbReference>
<gene>
    <name evidence="1" type="ORF">QVH07_14440</name>
</gene>
<dbReference type="EMBL" id="JAUEPH010000006">
    <property type="protein sequence ID" value="MDN3205359.1"/>
    <property type="molecule type" value="Genomic_DNA"/>
</dbReference>
<organism evidence="1 2">
    <name type="scientific">Algoriphagus sediminis</name>
    <dbReference type="NCBI Taxonomy" id="3057113"/>
    <lineage>
        <taxon>Bacteria</taxon>
        <taxon>Pseudomonadati</taxon>
        <taxon>Bacteroidota</taxon>
        <taxon>Cytophagia</taxon>
        <taxon>Cytophagales</taxon>
        <taxon>Cyclobacteriaceae</taxon>
        <taxon>Algoriphagus</taxon>
    </lineage>
</organism>
<keyword evidence="2" id="KW-1185">Reference proteome</keyword>
<reference evidence="1" key="1">
    <citation type="submission" date="2023-06" db="EMBL/GenBank/DDBJ databases">
        <title>Robiginitalea aurantiacus sp. nov. and Algoriphagus sediminis sp. nov., isolated from coastal sediment.</title>
        <authorList>
            <person name="Zhou Z.Y."/>
            <person name="An J."/>
            <person name="Jia Y.W."/>
            <person name="Du Z.J."/>
        </authorList>
    </citation>
    <scope>NUCLEOTIDE SEQUENCE</scope>
    <source>
        <strain evidence="1">C2-7</strain>
    </source>
</reference>
<dbReference type="Gene3D" id="2.40.400.10">
    <property type="entry name" value="Acetoacetate decarboxylase-like"/>
    <property type="match status" value="1"/>
</dbReference>
<proteinExistence type="predicted"/>
<dbReference type="RefSeq" id="WP_290001650.1">
    <property type="nucleotide sequence ID" value="NZ_JAUEPH010000006.1"/>
</dbReference>
<protein>
    <submittedName>
        <fullName evidence="1">Acetoacetate decarboxylase family protein</fullName>
    </submittedName>
</protein>
<evidence type="ECO:0000313" key="2">
    <source>
        <dbReference type="Proteomes" id="UP001171916"/>
    </source>
</evidence>
<dbReference type="Proteomes" id="UP001171916">
    <property type="component" value="Unassembled WGS sequence"/>
</dbReference>
<name>A0ABT7YFP6_9BACT</name>
<dbReference type="InterPro" id="IPR023375">
    <property type="entry name" value="ADC_dom_sf"/>
</dbReference>
<sequence>MNESVWSEKVKPAPPPWKLSGEGILMLYKFSKDWVENYAQLPDDLSGNFKGGIGYVMLVNYHESPVGPYRELLIIPGKFEHTGKHSISKIYVDSEASTQNGRANWGIPKHTLPFSWESDDGVDHIKIFNGDEKIFACTVKYRGLKFPVTTKILPIDLHQLWVGKEYHTKPTGKGWGKLASVEIEKCNKNFFPPIQKQRPLAVVKVNPFEITFPKPSYGL</sequence>
<comment type="caution">
    <text evidence="1">The sequence shown here is derived from an EMBL/GenBank/DDBJ whole genome shotgun (WGS) entry which is preliminary data.</text>
</comment>
<dbReference type="PANTHER" id="PTHR40518:SF1">
    <property type="entry name" value="ACETOACETATE DECARBOXYLASE"/>
    <property type="match status" value="1"/>
</dbReference>
<evidence type="ECO:0000313" key="1">
    <source>
        <dbReference type="EMBL" id="MDN3205359.1"/>
    </source>
</evidence>
<accession>A0ABT7YFP6</accession>
<dbReference type="SUPFAM" id="SSF160104">
    <property type="entry name" value="Acetoacetate decarboxylase-like"/>
    <property type="match status" value="1"/>
</dbReference>